<dbReference type="EMBL" id="FP565814">
    <property type="protein sequence ID" value="CBH25186.1"/>
    <property type="molecule type" value="Genomic_DNA"/>
</dbReference>
<dbReference type="HOGENOM" id="CLU_132620_0_0_10"/>
<evidence type="ECO:0008006" key="3">
    <source>
        <dbReference type="Google" id="ProtNLM"/>
    </source>
</evidence>
<dbReference type="Proteomes" id="UP000000933">
    <property type="component" value="Chromosome"/>
</dbReference>
<evidence type="ECO:0000313" key="1">
    <source>
        <dbReference type="EMBL" id="CBH25186.1"/>
    </source>
</evidence>
<evidence type="ECO:0000313" key="2">
    <source>
        <dbReference type="Proteomes" id="UP000000933"/>
    </source>
</evidence>
<accession>D5HAY1</accession>
<organism evidence="1 2">
    <name type="scientific">Salinibacter ruber (strain M8)</name>
    <dbReference type="NCBI Taxonomy" id="761659"/>
    <lineage>
        <taxon>Bacteria</taxon>
        <taxon>Pseudomonadati</taxon>
        <taxon>Rhodothermota</taxon>
        <taxon>Rhodothermia</taxon>
        <taxon>Rhodothermales</taxon>
        <taxon>Salinibacteraceae</taxon>
        <taxon>Salinibacter</taxon>
    </lineage>
</organism>
<dbReference type="PATRIC" id="fig|761659.10.peg.2469"/>
<proteinExistence type="predicted"/>
<reference evidence="1 2" key="1">
    <citation type="journal article" date="2010" name="ISME J.">
        <title>Fine-scale evolution: genomic, phenotypic and ecological differentiation in two coexisting Salinibacter ruber strains.</title>
        <authorList>
            <person name="Pena A."/>
            <person name="Teeling H."/>
            <person name="Huerta-Cepas J."/>
            <person name="Santos F."/>
            <person name="Yarza P."/>
            <person name="Brito-Echeverria J."/>
            <person name="Lucio M."/>
            <person name="Schmitt-Kopplin P."/>
            <person name="Meseguer I."/>
            <person name="Schenowitz C."/>
            <person name="Dossat C."/>
            <person name="Barbe V."/>
            <person name="Dopazo J."/>
            <person name="Rossello-Mora R."/>
            <person name="Schuler M."/>
            <person name="Glockner F.O."/>
            <person name="Amann R."/>
            <person name="Gabaldon T."/>
            <person name="Anton J."/>
        </authorList>
    </citation>
    <scope>NUCLEOTIDE SEQUENCE [LARGE SCALE GENOMIC DNA]</scope>
    <source>
        <strain evidence="1 2">M8</strain>
    </source>
</reference>
<dbReference type="AlphaFoldDB" id="D5HAY1"/>
<name>D5HAY1_SALRM</name>
<protein>
    <recommendedName>
        <fullName evidence="3">PIN domain-containing protein</fullName>
    </recommendedName>
</protein>
<dbReference type="KEGG" id="srm:SRM_02265"/>
<reference evidence="2" key="2">
    <citation type="submission" date="2010-04" db="EMBL/GenBank/DDBJ databases">
        <title>Genome sequence of Salinibacter ruber M8.</title>
        <authorList>
            <consortium name="Genoscope"/>
        </authorList>
    </citation>
    <scope>NUCLEOTIDE SEQUENCE [LARGE SCALE GENOMIC DNA]</scope>
    <source>
        <strain evidence="2">M8</strain>
    </source>
</reference>
<sequence>MGCAHTWCTRTALPVLMSICIVDTSVFCNILEVPNLCQEREQVLQRLEELIDEGATLLLPLATIYETGNHIAQNGDGRQRRSAAERFGEQVDLALQGENPFTPTDINEEDELRQWLAQFPDYAQQEVGFDDMSIVEAFHDECERHPSRRVFIWALDDDLSSYDREP</sequence>
<gene>
    <name evidence="1" type="ordered locus">SRM_02265</name>
</gene>